<dbReference type="EMBL" id="CM010718">
    <property type="protein sequence ID" value="RZC57755.1"/>
    <property type="molecule type" value="Genomic_DNA"/>
</dbReference>
<protein>
    <submittedName>
        <fullName evidence="2">Uncharacterized protein</fullName>
    </submittedName>
</protein>
<accession>A0A4Y7JDN7</accession>
<keyword evidence="3" id="KW-1185">Reference proteome</keyword>
<evidence type="ECO:0000313" key="3">
    <source>
        <dbReference type="Proteomes" id="UP000316621"/>
    </source>
</evidence>
<evidence type="ECO:0000256" key="1">
    <source>
        <dbReference type="SAM" id="MobiDB-lite"/>
    </source>
</evidence>
<dbReference type="Proteomes" id="UP000316621">
    <property type="component" value="Chromosome 4"/>
</dbReference>
<sequence>MSGTSSSSTPGPPESAAHSGSNFREFSSLRWISFEEKSSIRKKLQAASINQAFMRWREPDGCSFLVHKMLEELNHPCNNKKGNKKISQDDINLRIRRKKTRNGLFIASIKVLSSNGIDPNDEATLNELLAKHPQDRDTSTSASLCFAKGQPDLHIMQQNSKLGEIHEHGTVSCAPVRYHLLLCLLFTTLSLGNSTAGEYMKQDEKMMAATANGFDIVQSKG</sequence>
<dbReference type="Gramene" id="RZC57755">
    <property type="protein sequence ID" value="RZC57755"/>
    <property type="gene ID" value="C5167_005065"/>
</dbReference>
<proteinExistence type="predicted"/>
<gene>
    <name evidence="2" type="ORF">C5167_005065</name>
</gene>
<reference evidence="2 3" key="1">
    <citation type="journal article" date="2018" name="Science">
        <title>The opium poppy genome and morphinan production.</title>
        <authorList>
            <person name="Guo L."/>
            <person name="Winzer T."/>
            <person name="Yang X."/>
            <person name="Li Y."/>
            <person name="Ning Z."/>
            <person name="He Z."/>
            <person name="Teodor R."/>
            <person name="Lu Y."/>
            <person name="Bowser T.A."/>
            <person name="Graham I.A."/>
            <person name="Ye K."/>
        </authorList>
    </citation>
    <scope>NUCLEOTIDE SEQUENCE [LARGE SCALE GENOMIC DNA]</scope>
    <source>
        <strain evidence="3">cv. HN1</strain>
        <tissue evidence="2">Leaves</tissue>
    </source>
</reference>
<evidence type="ECO:0000313" key="2">
    <source>
        <dbReference type="EMBL" id="RZC57755.1"/>
    </source>
</evidence>
<organism evidence="2 3">
    <name type="scientific">Papaver somniferum</name>
    <name type="common">Opium poppy</name>
    <dbReference type="NCBI Taxonomy" id="3469"/>
    <lineage>
        <taxon>Eukaryota</taxon>
        <taxon>Viridiplantae</taxon>
        <taxon>Streptophyta</taxon>
        <taxon>Embryophyta</taxon>
        <taxon>Tracheophyta</taxon>
        <taxon>Spermatophyta</taxon>
        <taxon>Magnoliopsida</taxon>
        <taxon>Ranunculales</taxon>
        <taxon>Papaveraceae</taxon>
        <taxon>Papaveroideae</taxon>
        <taxon>Papaver</taxon>
    </lineage>
</organism>
<feature type="region of interest" description="Disordered" evidence="1">
    <location>
        <begin position="1"/>
        <end position="21"/>
    </location>
</feature>
<dbReference type="AlphaFoldDB" id="A0A4Y7JDN7"/>
<name>A0A4Y7JDN7_PAPSO</name>